<evidence type="ECO:0000256" key="2">
    <source>
        <dbReference type="ARBA" id="ARBA00022679"/>
    </source>
</evidence>
<evidence type="ECO:0000259" key="4">
    <source>
        <dbReference type="Pfam" id="PF00891"/>
    </source>
</evidence>
<feature type="domain" description="O-methyltransferase C-terminal" evidence="4">
    <location>
        <begin position="352"/>
        <end position="562"/>
    </location>
</feature>
<evidence type="ECO:0000313" key="6">
    <source>
        <dbReference type="EMBL" id="GAA4228379.1"/>
    </source>
</evidence>
<feature type="domain" description="O-methyltransferase dimerisation" evidence="5">
    <location>
        <begin position="257"/>
        <end position="329"/>
    </location>
</feature>
<keyword evidence="7" id="KW-1185">Reference proteome</keyword>
<evidence type="ECO:0000256" key="3">
    <source>
        <dbReference type="ARBA" id="ARBA00022691"/>
    </source>
</evidence>
<dbReference type="RefSeq" id="WP_344892759.1">
    <property type="nucleotide sequence ID" value="NZ_BAABAS010000004.1"/>
</dbReference>
<dbReference type="Gene3D" id="3.40.50.150">
    <property type="entry name" value="Vaccinia Virus protein VP39"/>
    <property type="match status" value="1"/>
</dbReference>
<evidence type="ECO:0000256" key="1">
    <source>
        <dbReference type="ARBA" id="ARBA00022603"/>
    </source>
</evidence>
<sequence>MNSSSDRAVAHAANLAEDDRRRILDVYGYLRSTSDADAVADVLPPGAPVEMVKAVTRVCTVDHAGCLVFSPDPSGVRDYLREQGLDARGPVPGSVVRDRLAARYGVPEEQVRSGRLDVRVVHARLPDGDQRGLEVLCLAPDDALDAPAVHDERLRQHENHVAVRPTDPGQLEDLRATLSCTGGPLPDGGGYNPAHGEDGATVLRFRAPGRTASGWPRHLEVIAPGRHTDVLLRHLAATGADGGPGEEADRRLLRGLTGAWGTQALRVMAELDIPDHLADRPLTCAELADLTGVDADRLYRLLRALCHPWIGALTPSGDAFALTRLGWRLTRRAPNSMRHLALLYGDLFYQSFTALTDGVRTDTQPFTAVFGQPPFEYLRDHPYQRRVFTRAMAEGAAFFTDVATAVDLSDVRTVADIGGGNGELIAHLCAANPHLECALLERPEVIGAARDNLRAHGQLERCTLLSGSFTDGRDLPAGADVYVVARILHDWDDQTCASILRAVRHAATAASTLLIIERPLPDDPEDPSVSCLWDLNMLVNNVGGRERTREQYGRLLREAGFELVGERPLRLDMAVLIARAA</sequence>
<protein>
    <recommendedName>
        <fullName evidence="8">O-methyltransferase</fullName>
    </recommendedName>
</protein>
<evidence type="ECO:0000313" key="7">
    <source>
        <dbReference type="Proteomes" id="UP001501710"/>
    </source>
</evidence>
<keyword evidence="3" id="KW-0949">S-adenosyl-L-methionine</keyword>
<dbReference type="InterPro" id="IPR001077">
    <property type="entry name" value="COMT_C"/>
</dbReference>
<organism evidence="6 7">
    <name type="scientific">Actinomadura meridiana</name>
    <dbReference type="NCBI Taxonomy" id="559626"/>
    <lineage>
        <taxon>Bacteria</taxon>
        <taxon>Bacillati</taxon>
        <taxon>Actinomycetota</taxon>
        <taxon>Actinomycetes</taxon>
        <taxon>Streptosporangiales</taxon>
        <taxon>Thermomonosporaceae</taxon>
        <taxon>Actinomadura</taxon>
    </lineage>
</organism>
<dbReference type="InterPro" id="IPR036388">
    <property type="entry name" value="WH-like_DNA-bd_sf"/>
</dbReference>
<dbReference type="EMBL" id="BAABAS010000004">
    <property type="protein sequence ID" value="GAA4228379.1"/>
    <property type="molecule type" value="Genomic_DNA"/>
</dbReference>
<dbReference type="Gene3D" id="1.10.287.1350">
    <property type="match status" value="1"/>
</dbReference>
<dbReference type="InterPro" id="IPR012967">
    <property type="entry name" value="COMT_dimerisation"/>
</dbReference>
<accession>A0ABP8BWA3</accession>
<dbReference type="Gene3D" id="1.10.10.10">
    <property type="entry name" value="Winged helix-like DNA-binding domain superfamily/Winged helix DNA-binding domain"/>
    <property type="match status" value="1"/>
</dbReference>
<dbReference type="SUPFAM" id="SSF46785">
    <property type="entry name" value="Winged helix' DNA-binding domain"/>
    <property type="match status" value="1"/>
</dbReference>
<dbReference type="PROSITE" id="PS51683">
    <property type="entry name" value="SAM_OMT_II"/>
    <property type="match status" value="1"/>
</dbReference>
<keyword evidence="2" id="KW-0808">Transferase</keyword>
<name>A0ABP8BWA3_9ACTN</name>
<dbReference type="InterPro" id="IPR036390">
    <property type="entry name" value="WH_DNA-bd_sf"/>
</dbReference>
<dbReference type="PANTHER" id="PTHR43712:SF2">
    <property type="entry name" value="O-METHYLTRANSFERASE CICE"/>
    <property type="match status" value="1"/>
</dbReference>
<evidence type="ECO:0008006" key="8">
    <source>
        <dbReference type="Google" id="ProtNLM"/>
    </source>
</evidence>
<dbReference type="Pfam" id="PF00891">
    <property type="entry name" value="Methyltransf_2"/>
    <property type="match status" value="1"/>
</dbReference>
<dbReference type="PANTHER" id="PTHR43712">
    <property type="entry name" value="PUTATIVE (AFU_ORTHOLOGUE AFUA_4G14580)-RELATED"/>
    <property type="match status" value="1"/>
</dbReference>
<dbReference type="SUPFAM" id="SSF53335">
    <property type="entry name" value="S-adenosyl-L-methionine-dependent methyltransferases"/>
    <property type="match status" value="1"/>
</dbReference>
<dbReference type="InterPro" id="IPR016461">
    <property type="entry name" value="COMT-like"/>
</dbReference>
<comment type="caution">
    <text evidence="6">The sequence shown here is derived from an EMBL/GenBank/DDBJ whole genome shotgun (WGS) entry which is preliminary data.</text>
</comment>
<dbReference type="InterPro" id="IPR029063">
    <property type="entry name" value="SAM-dependent_MTases_sf"/>
</dbReference>
<dbReference type="Pfam" id="PF08100">
    <property type="entry name" value="Dimerisation"/>
    <property type="match status" value="1"/>
</dbReference>
<proteinExistence type="predicted"/>
<reference evidence="7" key="1">
    <citation type="journal article" date="2019" name="Int. J. Syst. Evol. Microbiol.">
        <title>The Global Catalogue of Microorganisms (GCM) 10K type strain sequencing project: providing services to taxonomists for standard genome sequencing and annotation.</title>
        <authorList>
            <consortium name="The Broad Institute Genomics Platform"/>
            <consortium name="The Broad Institute Genome Sequencing Center for Infectious Disease"/>
            <person name="Wu L."/>
            <person name="Ma J."/>
        </authorList>
    </citation>
    <scope>NUCLEOTIDE SEQUENCE [LARGE SCALE GENOMIC DNA]</scope>
    <source>
        <strain evidence="7">JCM 17440</strain>
    </source>
</reference>
<keyword evidence="1" id="KW-0489">Methyltransferase</keyword>
<dbReference type="Proteomes" id="UP001501710">
    <property type="component" value="Unassembled WGS sequence"/>
</dbReference>
<gene>
    <name evidence="6" type="ORF">GCM10022254_18370</name>
</gene>
<evidence type="ECO:0000259" key="5">
    <source>
        <dbReference type="Pfam" id="PF08100"/>
    </source>
</evidence>